<dbReference type="RefSeq" id="WP_229796095.1">
    <property type="nucleotide sequence ID" value="NZ_BMRG01000013.1"/>
</dbReference>
<evidence type="ECO:0008006" key="4">
    <source>
        <dbReference type="Google" id="ProtNLM"/>
    </source>
</evidence>
<dbReference type="PANTHER" id="PTHR32305:SF15">
    <property type="entry name" value="PROTEIN RHSA-RELATED"/>
    <property type="match status" value="1"/>
</dbReference>
<organism evidence="2 3">
    <name type="scientific">Saccharothrix coeruleofusca</name>
    <dbReference type="NCBI Taxonomy" id="33919"/>
    <lineage>
        <taxon>Bacteria</taxon>
        <taxon>Bacillati</taxon>
        <taxon>Actinomycetota</taxon>
        <taxon>Actinomycetes</taxon>
        <taxon>Pseudonocardiales</taxon>
        <taxon>Pseudonocardiaceae</taxon>
        <taxon>Saccharothrix</taxon>
    </lineage>
</organism>
<evidence type="ECO:0000256" key="1">
    <source>
        <dbReference type="SAM" id="MobiDB-lite"/>
    </source>
</evidence>
<accession>A0A918ARA0</accession>
<name>A0A918ARA0_9PSEU</name>
<dbReference type="InterPro" id="IPR006530">
    <property type="entry name" value="YD"/>
</dbReference>
<dbReference type="EMBL" id="BMRG01000013">
    <property type="protein sequence ID" value="GGP72533.1"/>
    <property type="molecule type" value="Genomic_DNA"/>
</dbReference>
<dbReference type="InterPro" id="IPR031325">
    <property type="entry name" value="RHS_repeat"/>
</dbReference>
<dbReference type="NCBIfam" id="TIGR01643">
    <property type="entry name" value="YD_repeat_2x"/>
    <property type="match status" value="1"/>
</dbReference>
<keyword evidence="3" id="KW-1185">Reference proteome</keyword>
<reference evidence="2" key="1">
    <citation type="journal article" date="2014" name="Int. J. Syst. Evol. Microbiol.">
        <title>Complete genome sequence of Corynebacterium casei LMG S-19264T (=DSM 44701T), isolated from a smear-ripened cheese.</title>
        <authorList>
            <consortium name="US DOE Joint Genome Institute (JGI-PGF)"/>
            <person name="Walter F."/>
            <person name="Albersmeier A."/>
            <person name="Kalinowski J."/>
            <person name="Ruckert C."/>
        </authorList>
    </citation>
    <scope>NUCLEOTIDE SEQUENCE</scope>
    <source>
        <strain evidence="2">JCM 3313</strain>
    </source>
</reference>
<proteinExistence type="predicted"/>
<dbReference type="AlphaFoldDB" id="A0A918ARA0"/>
<reference evidence="2" key="2">
    <citation type="submission" date="2020-09" db="EMBL/GenBank/DDBJ databases">
        <authorList>
            <person name="Sun Q."/>
            <person name="Ohkuma M."/>
        </authorList>
    </citation>
    <scope>NUCLEOTIDE SEQUENCE</scope>
    <source>
        <strain evidence="2">JCM 3313</strain>
    </source>
</reference>
<protein>
    <recommendedName>
        <fullName evidence="4">RHS repeat-associated protein</fullName>
    </recommendedName>
</protein>
<dbReference type="Proteomes" id="UP000639606">
    <property type="component" value="Unassembled WGS sequence"/>
</dbReference>
<sequence length="364" mass="41254">MRTSGDTRYEHDAQGRVVLRQRKRLSRKPDTWHYQWDADDRLVAVTTPDGTRWSYQYDPLGRRIAKLRLALDGTVAESVAFTWDGSVLAEQTHSAGRATTWEFAPDSFRPLTQTERARTGQAWVDQRFYAIITDIVGTPTELVDERGIPAWRQESTLWGLPAARVGAADTPLRFPGQYYDAETGLHYNYLRYYDPLAARYTSPDPLGLFGGPSPHGYVHNPTGWSDALGLTETSDIEFLDPNDINFSQRSITQNDYAEAMRSGQWDWNRSPVHVIEIDGQLVSYDNRRLDAAREAGVPVGVQRVDPNAPHPESTTGKTWAEKFQERFRDPRNRLNGEPVPNTGLNERPTSLPPGCGGGRRRRRR</sequence>
<dbReference type="Gene3D" id="2.180.10.10">
    <property type="entry name" value="RHS repeat-associated core"/>
    <property type="match status" value="1"/>
</dbReference>
<dbReference type="PRINTS" id="PR00394">
    <property type="entry name" value="RHSPROTEIN"/>
</dbReference>
<dbReference type="PANTHER" id="PTHR32305">
    <property type="match status" value="1"/>
</dbReference>
<comment type="caution">
    <text evidence="2">The sequence shown here is derived from an EMBL/GenBank/DDBJ whole genome shotgun (WGS) entry which is preliminary data.</text>
</comment>
<evidence type="ECO:0000313" key="3">
    <source>
        <dbReference type="Proteomes" id="UP000639606"/>
    </source>
</evidence>
<gene>
    <name evidence="2" type="ORF">GCM10010185_52310</name>
</gene>
<dbReference type="NCBIfam" id="TIGR03696">
    <property type="entry name" value="Rhs_assc_core"/>
    <property type="match status" value="1"/>
</dbReference>
<dbReference type="Pfam" id="PF05593">
    <property type="entry name" value="RHS_repeat"/>
    <property type="match status" value="1"/>
</dbReference>
<evidence type="ECO:0000313" key="2">
    <source>
        <dbReference type="EMBL" id="GGP72533.1"/>
    </source>
</evidence>
<dbReference type="InterPro" id="IPR022385">
    <property type="entry name" value="Rhs_assc_core"/>
</dbReference>
<feature type="region of interest" description="Disordered" evidence="1">
    <location>
        <begin position="327"/>
        <end position="364"/>
    </location>
</feature>
<dbReference type="InterPro" id="IPR050708">
    <property type="entry name" value="T6SS_VgrG/RHS"/>
</dbReference>